<dbReference type="CDD" id="cd23958">
    <property type="entry name" value="SCC2"/>
    <property type="match status" value="1"/>
</dbReference>
<dbReference type="OrthoDB" id="418242at2759"/>
<dbReference type="GO" id="GO:0061775">
    <property type="term" value="F:cohesin loader activity"/>
    <property type="evidence" value="ECO:0007669"/>
    <property type="project" value="InterPro"/>
</dbReference>
<name>A0A6A6Z615_9PEZI</name>
<reference evidence="6" key="3">
    <citation type="submission" date="2025-04" db="UniProtKB">
        <authorList>
            <consortium name="RefSeq"/>
        </authorList>
    </citation>
    <scope>IDENTIFICATION</scope>
    <source>
        <strain evidence="6">CBS 304.34</strain>
    </source>
</reference>
<feature type="region of interest" description="Disordered" evidence="2">
    <location>
        <begin position="151"/>
        <end position="188"/>
    </location>
</feature>
<feature type="compositionally biased region" description="Acidic residues" evidence="2">
    <location>
        <begin position="598"/>
        <end position="610"/>
    </location>
</feature>
<keyword evidence="1" id="KW-0677">Repeat</keyword>
<dbReference type="GeneID" id="54465810"/>
<dbReference type="RefSeq" id="XP_033583222.1">
    <property type="nucleotide sequence ID" value="XM_033724917.1"/>
</dbReference>
<dbReference type="InterPro" id="IPR011989">
    <property type="entry name" value="ARM-like"/>
</dbReference>
<reference evidence="4 6" key="1">
    <citation type="journal article" date="2020" name="Stud. Mycol.">
        <title>101 Dothideomycetes genomes: a test case for predicting lifestyles and emergence of pathogens.</title>
        <authorList>
            <person name="Haridas S."/>
            <person name="Albert R."/>
            <person name="Binder M."/>
            <person name="Bloem J."/>
            <person name="Labutti K."/>
            <person name="Salamov A."/>
            <person name="Andreopoulos B."/>
            <person name="Baker S."/>
            <person name="Barry K."/>
            <person name="Bills G."/>
            <person name="Bluhm B."/>
            <person name="Cannon C."/>
            <person name="Castanera R."/>
            <person name="Culley D."/>
            <person name="Daum C."/>
            <person name="Ezra D."/>
            <person name="Gonzalez J."/>
            <person name="Henrissat B."/>
            <person name="Kuo A."/>
            <person name="Liang C."/>
            <person name="Lipzen A."/>
            <person name="Lutzoni F."/>
            <person name="Magnuson J."/>
            <person name="Mondo S."/>
            <person name="Nolan M."/>
            <person name="Ohm R."/>
            <person name="Pangilinan J."/>
            <person name="Park H.-J."/>
            <person name="Ramirez L."/>
            <person name="Alfaro M."/>
            <person name="Sun H."/>
            <person name="Tritt A."/>
            <person name="Yoshinaga Y."/>
            <person name="Zwiers L.-H."/>
            <person name="Turgeon B."/>
            <person name="Goodwin S."/>
            <person name="Spatafora J."/>
            <person name="Crous P."/>
            <person name="Grigoriev I."/>
        </authorList>
    </citation>
    <scope>NUCLEOTIDE SEQUENCE</scope>
    <source>
        <strain evidence="4 6">CBS 304.34</strain>
    </source>
</reference>
<proteinExistence type="inferred from homology"/>
<dbReference type="GO" id="GO:0090694">
    <property type="term" value="C:Scc2-Scc4 cohesin loading complex"/>
    <property type="evidence" value="ECO:0007669"/>
    <property type="project" value="TreeGrafter"/>
</dbReference>
<dbReference type="GO" id="GO:1990414">
    <property type="term" value="P:replication-born double-strand break repair via sister chromatid exchange"/>
    <property type="evidence" value="ECO:0007669"/>
    <property type="project" value="TreeGrafter"/>
</dbReference>
<feature type="compositionally biased region" description="Polar residues" evidence="2">
    <location>
        <begin position="1"/>
        <end position="12"/>
    </location>
</feature>
<dbReference type="GO" id="GO:0010468">
    <property type="term" value="P:regulation of gene expression"/>
    <property type="evidence" value="ECO:0007669"/>
    <property type="project" value="InterPro"/>
</dbReference>
<feature type="compositionally biased region" description="Low complexity" evidence="2">
    <location>
        <begin position="41"/>
        <end position="56"/>
    </location>
</feature>
<keyword evidence="1" id="KW-0131">Cell cycle</keyword>
<comment type="subcellular location">
    <subcellularLocation>
        <location evidence="1">Nucleus</location>
    </subcellularLocation>
</comment>
<dbReference type="EMBL" id="MU003693">
    <property type="protein sequence ID" value="KAF2816258.1"/>
    <property type="molecule type" value="Genomic_DNA"/>
</dbReference>
<keyword evidence="5" id="KW-1185">Reference proteome</keyword>
<dbReference type="PANTHER" id="PTHR21704:SF18">
    <property type="entry name" value="NIPPED-B-LIKE PROTEIN"/>
    <property type="match status" value="1"/>
</dbReference>
<dbReference type="InterPro" id="IPR016024">
    <property type="entry name" value="ARM-type_fold"/>
</dbReference>
<feature type="region of interest" description="Disordered" evidence="2">
    <location>
        <begin position="1745"/>
        <end position="1834"/>
    </location>
</feature>
<dbReference type="SUPFAM" id="SSF48371">
    <property type="entry name" value="ARM repeat"/>
    <property type="match status" value="1"/>
</dbReference>
<organism evidence="4">
    <name type="scientific">Mytilinidion resinicola</name>
    <dbReference type="NCBI Taxonomy" id="574789"/>
    <lineage>
        <taxon>Eukaryota</taxon>
        <taxon>Fungi</taxon>
        <taxon>Dikarya</taxon>
        <taxon>Ascomycota</taxon>
        <taxon>Pezizomycotina</taxon>
        <taxon>Dothideomycetes</taxon>
        <taxon>Pleosporomycetidae</taxon>
        <taxon>Mytilinidiales</taxon>
        <taxon>Mytilinidiaceae</taxon>
        <taxon>Mytilinidion</taxon>
    </lineage>
</organism>
<dbReference type="InterPro" id="IPR024986">
    <property type="entry name" value="Nipped-B_C"/>
</dbReference>
<accession>A0A6A6Z615</accession>
<dbReference type="Pfam" id="PF12830">
    <property type="entry name" value="Nipped-B_C"/>
    <property type="match status" value="1"/>
</dbReference>
<evidence type="ECO:0000256" key="1">
    <source>
        <dbReference type="RuleBase" id="RU364107"/>
    </source>
</evidence>
<sequence>MNGHRQTANGSSLPFRPPTVDQALQHSPLTSIVPFSPETIPFPSASPPSSSAVFAHPDQRASARRVLDSLNSEATSQPGTSVRLQKTLRDLKQLLDASKLTEFNFKGAPPLPTPPPDSPSVPTASNGILKHSGEPNLSPFAKMVLNNTDIAHRYPTPDSPLGSSREHTSARKPPKASPATPHQQSVARNQGAVSLNAKLGLPGSNVSTPRKVPQVLVSGLSPSSQREDYESFAYLDEQDKPLSKKRKRPEADEEALTVTFNQQQKADKKTDELQNLLDDIFEAEDNYESEGPSSLSPDVAKYITVKEVGFVEAPVLTADAQRSLNTHLQPVLDAGRFNAISVDDVVRLQKLCKSRIDSIDTVSLDIDSGREDERLQDWLSGIQDVEHALGAAKILLKTMTAGRVEKKIYSEGMVGTVVNALKRTLGSMILIAESRPNSPIFDVSSNHKQVPNLLQRSGKILELLGELVATVQVAESAVTSTEDVATRLIFVENATSEKDSALGIKKFEVVRSVAMDVLAKIFARYEDRRASTLRDVLNSIGKLSVDRRSARQYKMADGKAIQLVSALLMRLVQTSATISIAQQTGKGTVVRSTRKNDVDEDGDDSSESSDGDAPRRKMPNKAANLSSQSLAKIARRFHDDAQMATDFVVKHLVDRAKETTKSADLPFRNLLDIFTEDFLSVLGCPEWPAAAIFLHKLTQYMANIIADKQKQYSVQAKTMALDILGIMGSGLIDLQVHLGKDAQKLDKRQSSLSGLLSQLGEQLSEQLLDQLSNQLSGNSSNLNTSVMMASKTELLDFEGPYRIVLEYLRHSTRSEEQRSAQGCHIQRWASDLCEMMASQDTDDEENPALVTLEQRLKHMILDPTWLAAEYDFESVSEDHGRVAAMIVALQTPFSRHLQHIVGYILHSMSNPGKIRSQSLKSLGMLMEKNPRILNDGILGNITISLTDAGAQVREYSLQLLDRCLRWNPAIEPNCTLQIISRTNDASPKIKKKAMEILKGIYLRNEAPSVKTSIADALLFKIQDTDEDVSKEACSLLAGIWIAPYYEVATTEDVKLRLALRAQVSLIIRTARNQQQSGVQLEELLRHILTDDPRSADANFRVCKSMVAELFEGVIDNTVLPDKPEQWLIMETLAIFAHASGKLFTVEQIVTLQTFTNDVNDPNDMRTLRAVMVVFRHVLPLHTTYPDNFLLTVRNALQKSLSKMGNRAINECAQCFSIIDGILKENGQRPLLNIISMLRDVRTKSLNEGNLSKRLALIGYLGKHCNIEHRINDVKKAFSDLEFKSVADLLVNVLLPFTLEKHPKGVRRQALESVAMMCQSFPREYARGDVNEAFKLVFANEDIGLKSSLLDQFLDVFAQEENRSGTGLKNALDKGAGKGAEGFINSLVANESDGVPNRLASNFLSHAIQIALTSTGDVALKATKFIASSNRQGLILPMDCLPALVALETSPNPTISDVAFQEHRNLWKKNNGMEKEYMKGVSLAFEHHRDILKDTKGVIIVVKEGKSSFNPKLRLCYDVLCSGEFKPRKKFLSNLVDRLNFQLSKLDTSGVEPRPLAYTRFCVENFALFDYARTEEVLHVISCLEKVVIATGSEVAQEIEPDILGNDLDTELIQQEETAPATTQDLSLEFDPSIPSVLPPAEETLSSKPSAKPINETRLRHLTVASTILTLMWETRKFLRHYWSLDRGKPGAKLTLKELNSRPTKATFSTPDKHLQRIAEIVSSLDDTDAMLARCKVFADLMSHDDEAKNKSDDDEDGPLDRAADGYDTPTGSGDEDNASNPPSGSGRGRKRKNSFPIAGTPRKRKTGGTGKPRGRQRKSRGGSGSTPDADDGWD</sequence>
<feature type="region of interest" description="Disordered" evidence="2">
    <location>
        <begin position="1"/>
        <end position="21"/>
    </location>
</feature>
<comment type="similarity">
    <text evidence="1">Belongs to the SCC2/Nipped-B family.</text>
</comment>
<feature type="domain" description="Sister chromatid cohesion C-terminal" evidence="3">
    <location>
        <begin position="1398"/>
        <end position="1586"/>
    </location>
</feature>
<dbReference type="PANTHER" id="PTHR21704">
    <property type="entry name" value="NIPPED-B-LIKE PROTEIN DELANGIN SCC2-RELATED"/>
    <property type="match status" value="1"/>
</dbReference>
<protein>
    <recommendedName>
        <fullName evidence="1">Sister chromatid cohesion protein</fullName>
    </recommendedName>
</protein>
<keyword evidence="1" id="KW-0539">Nucleus</keyword>
<feature type="region of interest" description="Disordered" evidence="2">
    <location>
        <begin position="40"/>
        <end position="60"/>
    </location>
</feature>
<dbReference type="GO" id="GO:0140588">
    <property type="term" value="P:chromatin looping"/>
    <property type="evidence" value="ECO:0007669"/>
    <property type="project" value="InterPro"/>
</dbReference>
<evidence type="ECO:0000259" key="3">
    <source>
        <dbReference type="Pfam" id="PF12830"/>
    </source>
</evidence>
<reference evidence="6" key="2">
    <citation type="submission" date="2020-04" db="EMBL/GenBank/DDBJ databases">
        <authorList>
            <consortium name="NCBI Genome Project"/>
        </authorList>
    </citation>
    <scope>NUCLEOTIDE SEQUENCE</scope>
    <source>
        <strain evidence="6">CBS 304.34</strain>
    </source>
</reference>
<feature type="region of interest" description="Disordered" evidence="2">
    <location>
        <begin position="104"/>
        <end position="139"/>
    </location>
</feature>
<gene>
    <name evidence="4 6" type="ORF">BDZ99DRAFT_514855</name>
</gene>
<feature type="compositionally biased region" description="Basic residues" evidence="2">
    <location>
        <begin position="1801"/>
        <end position="1820"/>
    </location>
</feature>
<evidence type="ECO:0000256" key="2">
    <source>
        <dbReference type="SAM" id="MobiDB-lite"/>
    </source>
</evidence>
<dbReference type="GO" id="GO:0034087">
    <property type="term" value="P:establishment of mitotic sister chromatid cohesion"/>
    <property type="evidence" value="ECO:0007669"/>
    <property type="project" value="TreeGrafter"/>
</dbReference>
<feature type="region of interest" description="Disordered" evidence="2">
    <location>
        <begin position="583"/>
        <end position="627"/>
    </location>
</feature>
<dbReference type="Proteomes" id="UP000504636">
    <property type="component" value="Unplaced"/>
</dbReference>
<dbReference type="InterPro" id="IPR033031">
    <property type="entry name" value="Scc2/Nipped-B"/>
</dbReference>
<feature type="compositionally biased region" description="Pro residues" evidence="2">
    <location>
        <begin position="109"/>
        <end position="119"/>
    </location>
</feature>
<dbReference type="GO" id="GO:0003682">
    <property type="term" value="F:chromatin binding"/>
    <property type="evidence" value="ECO:0007669"/>
    <property type="project" value="TreeGrafter"/>
</dbReference>
<dbReference type="GO" id="GO:0071169">
    <property type="term" value="P:establishment of protein localization to chromatin"/>
    <property type="evidence" value="ECO:0007669"/>
    <property type="project" value="TreeGrafter"/>
</dbReference>
<evidence type="ECO:0000313" key="6">
    <source>
        <dbReference type="RefSeq" id="XP_033583222.1"/>
    </source>
</evidence>
<evidence type="ECO:0000313" key="5">
    <source>
        <dbReference type="Proteomes" id="UP000504636"/>
    </source>
</evidence>
<evidence type="ECO:0000313" key="4">
    <source>
        <dbReference type="EMBL" id="KAF2816258.1"/>
    </source>
</evidence>
<dbReference type="Gene3D" id="1.25.10.10">
    <property type="entry name" value="Leucine-rich Repeat Variant"/>
    <property type="match status" value="1"/>
</dbReference>